<feature type="signal peptide" evidence="3">
    <location>
        <begin position="1"/>
        <end position="21"/>
    </location>
</feature>
<dbReference type="Gene3D" id="3.40.50.880">
    <property type="match status" value="1"/>
</dbReference>
<dbReference type="InterPro" id="IPR029062">
    <property type="entry name" value="Class_I_gatase-like"/>
</dbReference>
<evidence type="ECO:0000256" key="2">
    <source>
        <dbReference type="ARBA" id="ARBA00023295"/>
    </source>
</evidence>
<evidence type="ECO:0000256" key="1">
    <source>
        <dbReference type="ARBA" id="ARBA00022801"/>
    </source>
</evidence>
<keyword evidence="1" id="KW-0378">Hydrolase</keyword>
<dbReference type="AlphaFoldDB" id="A0A0G0QSX9"/>
<proteinExistence type="predicted"/>
<evidence type="ECO:0000313" key="5">
    <source>
        <dbReference type="EMBL" id="KKR04702.1"/>
    </source>
</evidence>
<gene>
    <name evidence="5" type="ORF">UT30_C0004G0015</name>
</gene>
<comment type="caution">
    <text evidence="5">The sequence shown here is derived from an EMBL/GenBank/DDBJ whole genome shotgun (WGS) entry which is preliminary data.</text>
</comment>
<feature type="domain" description="Glycoside hydrolase family 42 N-terminal" evidence="4">
    <location>
        <begin position="453"/>
        <end position="610"/>
    </location>
</feature>
<dbReference type="Proteomes" id="UP000033935">
    <property type="component" value="Unassembled WGS sequence"/>
</dbReference>
<keyword evidence="3" id="KW-0732">Signal</keyword>
<dbReference type="GO" id="GO:0004565">
    <property type="term" value="F:beta-galactosidase activity"/>
    <property type="evidence" value="ECO:0007669"/>
    <property type="project" value="InterPro"/>
</dbReference>
<dbReference type="InterPro" id="IPR017853">
    <property type="entry name" value="GH"/>
</dbReference>
<feature type="chain" id="PRO_5002534104" description="Glycoside hydrolase family 42 N-terminal domain-containing protein" evidence="3">
    <location>
        <begin position="22"/>
        <end position="1048"/>
    </location>
</feature>
<organism evidence="5 6">
    <name type="scientific">Candidatus Uhrbacteria bacterium GW2011_GWF2_39_13</name>
    <dbReference type="NCBI Taxonomy" id="1618995"/>
    <lineage>
        <taxon>Bacteria</taxon>
        <taxon>Candidatus Uhriibacteriota</taxon>
    </lineage>
</organism>
<dbReference type="EMBL" id="LBWG01000004">
    <property type="protein sequence ID" value="KKR04702.1"/>
    <property type="molecule type" value="Genomic_DNA"/>
</dbReference>
<name>A0A0G0QSX9_9BACT</name>
<accession>A0A0G0QSX9</accession>
<dbReference type="Pfam" id="PF02449">
    <property type="entry name" value="Glyco_hydro_42"/>
    <property type="match status" value="1"/>
</dbReference>
<dbReference type="GO" id="GO:0005975">
    <property type="term" value="P:carbohydrate metabolic process"/>
    <property type="evidence" value="ECO:0007669"/>
    <property type="project" value="InterPro"/>
</dbReference>
<dbReference type="InterPro" id="IPR013529">
    <property type="entry name" value="Glyco_hydro_42_N"/>
</dbReference>
<evidence type="ECO:0000259" key="4">
    <source>
        <dbReference type="Pfam" id="PF02449"/>
    </source>
</evidence>
<keyword evidence="2" id="KW-0326">Glycosidase</keyword>
<evidence type="ECO:0000256" key="3">
    <source>
        <dbReference type="SAM" id="SignalP"/>
    </source>
</evidence>
<dbReference type="GO" id="GO:0009341">
    <property type="term" value="C:beta-galactosidase complex"/>
    <property type="evidence" value="ECO:0007669"/>
    <property type="project" value="InterPro"/>
</dbReference>
<dbReference type="SUPFAM" id="SSF51445">
    <property type="entry name" value="(Trans)glycosidases"/>
    <property type="match status" value="1"/>
</dbReference>
<evidence type="ECO:0000313" key="6">
    <source>
        <dbReference type="Proteomes" id="UP000033935"/>
    </source>
</evidence>
<reference evidence="5 6" key="1">
    <citation type="journal article" date="2015" name="Nature">
        <title>rRNA introns, odd ribosomes, and small enigmatic genomes across a large radiation of phyla.</title>
        <authorList>
            <person name="Brown C.T."/>
            <person name="Hug L.A."/>
            <person name="Thomas B.C."/>
            <person name="Sharon I."/>
            <person name="Castelle C.J."/>
            <person name="Singh A."/>
            <person name="Wilkins M.J."/>
            <person name="Williams K.H."/>
            <person name="Banfield J.F."/>
        </authorList>
    </citation>
    <scope>NUCLEOTIDE SEQUENCE [LARGE SCALE GENOMIC DNA]</scope>
</reference>
<dbReference type="Gene3D" id="3.20.20.80">
    <property type="entry name" value="Glycosidases"/>
    <property type="match status" value="1"/>
</dbReference>
<protein>
    <recommendedName>
        <fullName evidence="4">Glycoside hydrolase family 42 N-terminal domain-containing protein</fullName>
    </recommendedName>
</protein>
<sequence>MRKLKSILGPCLFFSLLPIFASLNSQTEIAESMNWKMPAAGNESPDNLFHGGKIKILFIGTWEGQIESIKLAEKLRALEIATHMTYSNKELGSEKFTGAAIFDPVETKRELSGKLDKNWDLIVVGKIDWAAFPKELQLKILKKVHSGTGLLYIGIHNGDRFIKRIKTEKSIPIEDTIKASIILDKKFKETYSLPETKIVCAKLGKGKICFVDYTGELHNGSIQMLTPTRYIYDTPFIYDCYLDFLNKCAMWVTNRLDVKTEDANAHFNMDEASPADIELQPDKFSFLPKEAITGKLLLKSPKTNISVVLELYDNLNRLIEKKEVHVSGDTLSFKFAPVAPLVPLHYICAQIISNGTVVSEARKPIAVKTEAAADFVLAVWVTHPVNLPVGKNLLKSLKSYGVDVIYSYNMPAKNDIQLSSEGKAIAEANLLSMPYALRIFFSDSPVNMTRKPCLNDPEYRKSIKYIFKRQEKSFWPYFPFYYSLGDENALSAYNNADICCSEFCNKDFIKFLQGKFKTLNDLNTCWHKNYKSWDEVKPILLTDAKKDKYLIPWFYHRMHMDKVYTDIHDFCKGEIRNFDPDAKVGFEGFLCGSTWGGGDYTQLFKQLDFFVPYASVTDNEIMRSFCSPAKSYGTICGAYSATMSNPKRSSYAAWDTLFSGGNLIVWWQASGYFFENGKIIGPGLKPDLTAYSWFNLLCDEVNEIKMGAATVLENSHSVNSGTAILYNRLAYYAATANDRTLHLNSFVKLLKDSSLRADILCFEDILDSSFTPEKYPLLILPGCEYLPKSVAEKISVYMNLGGKIICDIYPSTDMNGNSLDIDKSKMLMFNPENLEKYNGDWGMGEVKNFPWTENGAIIRKNFQKLLASIDKVKAPVELSDTSGNDPFDCNAREWSNGTEKYLAIQRYPYPDSPETKNIKVKLRKPVFVYDIRKRKLLGFRDTINLNIQQGDSFLFALLNRKHLDFNISVTNGTLKISASEKPDEKLFFKIDIFSPDGKKISYYSGNAVITDGVGEYHIKYALNDAPGEWTAKITDIVTGVCKTLKYTR</sequence>